<evidence type="ECO:0000313" key="3">
    <source>
        <dbReference type="Proteomes" id="UP001208570"/>
    </source>
</evidence>
<proteinExistence type="predicted"/>
<protein>
    <submittedName>
        <fullName evidence="2">Uncharacterized protein</fullName>
    </submittedName>
</protein>
<comment type="caution">
    <text evidence="2">The sequence shown here is derived from an EMBL/GenBank/DDBJ whole genome shotgun (WGS) entry which is preliminary data.</text>
</comment>
<evidence type="ECO:0000256" key="1">
    <source>
        <dbReference type="SAM" id="MobiDB-lite"/>
    </source>
</evidence>
<reference evidence="2" key="1">
    <citation type="journal article" date="2023" name="Mol. Biol. Evol.">
        <title>Third-Generation Sequencing Reveals the Adaptive Role of the Epigenome in Three Deep-Sea Polychaetes.</title>
        <authorList>
            <person name="Perez M."/>
            <person name="Aroh O."/>
            <person name="Sun Y."/>
            <person name="Lan Y."/>
            <person name="Juniper S.K."/>
            <person name="Young C.R."/>
            <person name="Angers B."/>
            <person name="Qian P.Y."/>
        </authorList>
    </citation>
    <scope>NUCLEOTIDE SEQUENCE</scope>
    <source>
        <strain evidence="2">P08H-3</strain>
    </source>
</reference>
<dbReference type="Proteomes" id="UP001208570">
    <property type="component" value="Unassembled WGS sequence"/>
</dbReference>
<dbReference type="EMBL" id="JAODUP010000015">
    <property type="protein sequence ID" value="KAK2168627.1"/>
    <property type="molecule type" value="Genomic_DNA"/>
</dbReference>
<keyword evidence="3" id="KW-1185">Reference proteome</keyword>
<accession>A0AAD9KC62</accession>
<sequence length="375" mass="41508">MDLENEESNRYAFLLGSALRYQDSDRFIEIYDTITPDSLSFRQIDGIKDKARVISELPEDEYNKLVIQARDFSLTQSGVALAMFSSNTDCLKSSGTSVTSSVVGEYQCQRRGEDVNSDGCDGYEHKMASVSHMSDDDDDDDRSGCVFDYVEPNSPGERFNKVLSKYGEPHDEVYPVESDDDGHSLSHRTGGLLVSEMTTYKKTFVSTMQPSELSEYEKCETNNRVRQQNTATSDEAFACDSDSGDDHLVKVVVDPANDKTGPINIHRHLYSEGCAGSCNGVRECKSRSIYGGASGSVDKTVTFPFTQPPFDHPLDTNKLASSIERLMDGRKPNDNVPNLPAAEVIGCKSSLLGTVSSQEDNDRKKKKKKKDKKGK</sequence>
<name>A0AAD9KC62_9ANNE</name>
<feature type="region of interest" description="Disordered" evidence="1">
    <location>
        <begin position="353"/>
        <end position="375"/>
    </location>
</feature>
<feature type="compositionally biased region" description="Basic residues" evidence="1">
    <location>
        <begin position="364"/>
        <end position="375"/>
    </location>
</feature>
<organism evidence="2 3">
    <name type="scientific">Paralvinella palmiformis</name>
    <dbReference type="NCBI Taxonomy" id="53620"/>
    <lineage>
        <taxon>Eukaryota</taxon>
        <taxon>Metazoa</taxon>
        <taxon>Spiralia</taxon>
        <taxon>Lophotrochozoa</taxon>
        <taxon>Annelida</taxon>
        <taxon>Polychaeta</taxon>
        <taxon>Sedentaria</taxon>
        <taxon>Canalipalpata</taxon>
        <taxon>Terebellida</taxon>
        <taxon>Terebelliformia</taxon>
        <taxon>Alvinellidae</taxon>
        <taxon>Paralvinella</taxon>
    </lineage>
</organism>
<dbReference type="AlphaFoldDB" id="A0AAD9KC62"/>
<evidence type="ECO:0000313" key="2">
    <source>
        <dbReference type="EMBL" id="KAK2168627.1"/>
    </source>
</evidence>
<gene>
    <name evidence="2" type="ORF">LSH36_15g04000</name>
</gene>